<gene>
    <name evidence="2" type="ORF">LY60_02090</name>
</gene>
<protein>
    <recommendedName>
        <fullName evidence="4">DUF378 domain-containing protein</fullName>
    </recommendedName>
</protein>
<feature type="transmembrane region" description="Helical" evidence="1">
    <location>
        <begin position="44"/>
        <end position="62"/>
    </location>
</feature>
<dbReference type="AlphaFoldDB" id="A0A562J9B7"/>
<dbReference type="PANTHER" id="PTHR37304:SF1">
    <property type="entry name" value="MEMBRANE PROTEIN"/>
    <property type="match status" value="1"/>
</dbReference>
<reference evidence="2 3" key="1">
    <citation type="submission" date="2019-07" db="EMBL/GenBank/DDBJ databases">
        <title>Genomic Encyclopedia of Type Strains, Phase I: the one thousand microbial genomes (KMG-I) project.</title>
        <authorList>
            <person name="Kyrpides N."/>
        </authorList>
    </citation>
    <scope>NUCLEOTIDE SEQUENCE [LARGE SCALE GENOMIC DNA]</scope>
    <source>
        <strain evidence="2 3">DSM 13558</strain>
    </source>
</reference>
<evidence type="ECO:0008006" key="4">
    <source>
        <dbReference type="Google" id="ProtNLM"/>
    </source>
</evidence>
<dbReference type="Pfam" id="PF04070">
    <property type="entry name" value="DUF378"/>
    <property type="match status" value="1"/>
</dbReference>
<dbReference type="RefSeq" id="WP_145083032.1">
    <property type="nucleotide sequence ID" value="NZ_VLKH01000005.1"/>
</dbReference>
<dbReference type="EMBL" id="VLKH01000005">
    <property type="protein sequence ID" value="TWH79771.1"/>
    <property type="molecule type" value="Genomic_DNA"/>
</dbReference>
<feature type="transmembrane region" description="Helical" evidence="1">
    <location>
        <begin position="6"/>
        <end position="24"/>
    </location>
</feature>
<proteinExistence type="predicted"/>
<evidence type="ECO:0000313" key="3">
    <source>
        <dbReference type="Proteomes" id="UP000315343"/>
    </source>
</evidence>
<sequence length="63" mass="6851">MKIIAAIASILIIIGALNWGLYGIAKIDIVENLFGGWNNKIGRIIYIIIGVAGLYSLLYVIFA</sequence>
<dbReference type="PANTHER" id="PTHR37304">
    <property type="entry name" value="MEMBRANE PROTEIN-RELATED"/>
    <property type="match status" value="1"/>
</dbReference>
<dbReference type="InterPro" id="IPR007211">
    <property type="entry name" value="DUF378"/>
</dbReference>
<evidence type="ECO:0000313" key="2">
    <source>
        <dbReference type="EMBL" id="TWH79771.1"/>
    </source>
</evidence>
<accession>A0A562J9B7</accession>
<keyword evidence="1" id="KW-0472">Membrane</keyword>
<evidence type="ECO:0000256" key="1">
    <source>
        <dbReference type="SAM" id="Phobius"/>
    </source>
</evidence>
<comment type="caution">
    <text evidence="2">The sequence shown here is derived from an EMBL/GenBank/DDBJ whole genome shotgun (WGS) entry which is preliminary data.</text>
</comment>
<keyword evidence="3" id="KW-1185">Reference proteome</keyword>
<name>A0A562J9B7_9FIRM</name>
<keyword evidence="1" id="KW-0812">Transmembrane</keyword>
<keyword evidence="1" id="KW-1133">Transmembrane helix</keyword>
<dbReference type="Proteomes" id="UP000315343">
    <property type="component" value="Unassembled WGS sequence"/>
</dbReference>
<organism evidence="2 3">
    <name type="scientific">Sedimentibacter saalensis</name>
    <dbReference type="NCBI Taxonomy" id="130788"/>
    <lineage>
        <taxon>Bacteria</taxon>
        <taxon>Bacillati</taxon>
        <taxon>Bacillota</taxon>
        <taxon>Tissierellia</taxon>
        <taxon>Sedimentibacter</taxon>
    </lineage>
</organism>